<evidence type="ECO:0000313" key="2">
    <source>
        <dbReference type="EMBL" id="KAF6723793.1"/>
    </source>
</evidence>
<organism evidence="2 3">
    <name type="scientific">Oryzias melastigma</name>
    <name type="common">Marine medaka</name>
    <dbReference type="NCBI Taxonomy" id="30732"/>
    <lineage>
        <taxon>Eukaryota</taxon>
        <taxon>Metazoa</taxon>
        <taxon>Chordata</taxon>
        <taxon>Craniata</taxon>
        <taxon>Vertebrata</taxon>
        <taxon>Euteleostomi</taxon>
        <taxon>Actinopterygii</taxon>
        <taxon>Neopterygii</taxon>
        <taxon>Teleostei</taxon>
        <taxon>Neoteleostei</taxon>
        <taxon>Acanthomorphata</taxon>
        <taxon>Ovalentaria</taxon>
        <taxon>Atherinomorphae</taxon>
        <taxon>Beloniformes</taxon>
        <taxon>Adrianichthyidae</taxon>
        <taxon>Oryziinae</taxon>
        <taxon>Oryzias</taxon>
    </lineage>
</organism>
<evidence type="ECO:0000256" key="1">
    <source>
        <dbReference type="SAM" id="MobiDB-lite"/>
    </source>
</evidence>
<name>A0A834C1N7_ORYME</name>
<evidence type="ECO:0000313" key="3">
    <source>
        <dbReference type="Proteomes" id="UP000646548"/>
    </source>
</evidence>
<reference evidence="2" key="1">
    <citation type="journal article" name="BMC Genomics">
        <title>Long-read sequencing and de novo genome assembly of marine medaka (Oryzias melastigma).</title>
        <authorList>
            <person name="Liang P."/>
            <person name="Saqib H.S.A."/>
            <person name="Ni X."/>
            <person name="Shen Y."/>
        </authorList>
    </citation>
    <scope>NUCLEOTIDE SEQUENCE</scope>
    <source>
        <strain evidence="2">Bigg-433</strain>
    </source>
</reference>
<sequence>MRARTGRQKLREEEADPQQHRRGHQNFWEERRDATVLLRTSRIRVVFTDPPPQDRSRSDINHGAASKDLLLLRPDRVSTWTFLLALAPHPALVGADHNLRLAACAATLAAPPRRCRPAEPVLQRAGASSANRKTPRCWERRRNVSQGAAPASASVFWLRF</sequence>
<dbReference type="EMBL" id="WKFB01000415">
    <property type="protein sequence ID" value="KAF6723793.1"/>
    <property type="molecule type" value="Genomic_DNA"/>
</dbReference>
<accession>A0A834C1N7</accession>
<comment type="caution">
    <text evidence="2">The sequence shown here is derived from an EMBL/GenBank/DDBJ whole genome shotgun (WGS) entry which is preliminary data.</text>
</comment>
<protein>
    <submittedName>
        <fullName evidence="2">Uncharacterized protein</fullName>
    </submittedName>
</protein>
<gene>
    <name evidence="2" type="ORF">FQA47_019449</name>
</gene>
<feature type="region of interest" description="Disordered" evidence="1">
    <location>
        <begin position="1"/>
        <end position="28"/>
    </location>
</feature>
<dbReference type="Proteomes" id="UP000646548">
    <property type="component" value="Unassembled WGS sequence"/>
</dbReference>
<proteinExistence type="predicted"/>
<dbReference type="AlphaFoldDB" id="A0A834C1N7"/>